<dbReference type="InterPro" id="IPR036987">
    <property type="entry name" value="SRA-YDG_sf"/>
</dbReference>
<dbReference type="EMBL" id="KZ454427">
    <property type="protein sequence ID" value="PKA46130.1"/>
    <property type="molecule type" value="Genomic_DNA"/>
</dbReference>
<evidence type="ECO:0000259" key="11">
    <source>
        <dbReference type="PROSITE" id="PS50867"/>
    </source>
</evidence>
<dbReference type="SUPFAM" id="SSF88697">
    <property type="entry name" value="PUA domain-like"/>
    <property type="match status" value="1"/>
</dbReference>
<name>A0A2H9ZS66_9ASPA</name>
<dbReference type="Proteomes" id="UP000236161">
    <property type="component" value="Unassembled WGS sequence"/>
</dbReference>
<dbReference type="Pfam" id="PF02182">
    <property type="entry name" value="SAD_SRA"/>
    <property type="match status" value="1"/>
</dbReference>
<dbReference type="PROSITE" id="PS50280">
    <property type="entry name" value="SET"/>
    <property type="match status" value="1"/>
</dbReference>
<feature type="domain" description="Post-SET" evidence="12">
    <location>
        <begin position="754"/>
        <end position="770"/>
    </location>
</feature>
<evidence type="ECO:0000259" key="13">
    <source>
        <dbReference type="PROSITE" id="PS51015"/>
    </source>
</evidence>
<dbReference type="InterPro" id="IPR001214">
    <property type="entry name" value="SET_dom"/>
</dbReference>
<feature type="compositionally biased region" description="Basic and acidic residues" evidence="9">
    <location>
        <begin position="143"/>
        <end position="152"/>
    </location>
</feature>
<dbReference type="OrthoDB" id="5792673at2759"/>
<feature type="region of interest" description="Disordered" evidence="9">
    <location>
        <begin position="119"/>
        <end position="155"/>
    </location>
</feature>
<dbReference type="Pfam" id="PF00856">
    <property type="entry name" value="SET"/>
    <property type="match status" value="1"/>
</dbReference>
<dbReference type="PROSITE" id="PS50868">
    <property type="entry name" value="POST_SET"/>
    <property type="match status" value="1"/>
</dbReference>
<evidence type="ECO:0000313" key="14">
    <source>
        <dbReference type="EMBL" id="PKA46130.1"/>
    </source>
</evidence>
<keyword evidence="15" id="KW-1185">Reference proteome</keyword>
<dbReference type="InterPro" id="IPR025794">
    <property type="entry name" value="H3-K9-MeTrfase_plant"/>
</dbReference>
<dbReference type="SMART" id="SM00317">
    <property type="entry name" value="SET"/>
    <property type="match status" value="1"/>
</dbReference>
<evidence type="ECO:0000256" key="5">
    <source>
        <dbReference type="ARBA" id="ARBA00022691"/>
    </source>
</evidence>
<evidence type="ECO:0000259" key="10">
    <source>
        <dbReference type="PROSITE" id="PS50280"/>
    </source>
</evidence>
<evidence type="ECO:0000256" key="1">
    <source>
        <dbReference type="ARBA" id="ARBA00004286"/>
    </source>
</evidence>
<evidence type="ECO:0000313" key="15">
    <source>
        <dbReference type="Proteomes" id="UP000236161"/>
    </source>
</evidence>
<feature type="domain" description="YDG" evidence="13">
    <location>
        <begin position="319"/>
        <end position="466"/>
    </location>
</feature>
<keyword evidence="4 14" id="KW-0808">Transferase</keyword>
<reference evidence="14 15" key="1">
    <citation type="journal article" date="2017" name="Nature">
        <title>The Apostasia genome and the evolution of orchids.</title>
        <authorList>
            <person name="Zhang G.Q."/>
            <person name="Liu K.W."/>
            <person name="Li Z."/>
            <person name="Lohaus R."/>
            <person name="Hsiao Y.Y."/>
            <person name="Niu S.C."/>
            <person name="Wang J.Y."/>
            <person name="Lin Y.C."/>
            <person name="Xu Q."/>
            <person name="Chen L.J."/>
            <person name="Yoshida K."/>
            <person name="Fujiwara S."/>
            <person name="Wang Z.W."/>
            <person name="Zhang Y.Q."/>
            <person name="Mitsuda N."/>
            <person name="Wang M."/>
            <person name="Liu G.H."/>
            <person name="Pecoraro L."/>
            <person name="Huang H.X."/>
            <person name="Xiao X.J."/>
            <person name="Lin M."/>
            <person name="Wu X.Y."/>
            <person name="Wu W.L."/>
            <person name="Chen Y.Y."/>
            <person name="Chang S.B."/>
            <person name="Sakamoto S."/>
            <person name="Ohme-Takagi M."/>
            <person name="Yagi M."/>
            <person name="Zeng S.J."/>
            <person name="Shen C.Y."/>
            <person name="Yeh C.M."/>
            <person name="Luo Y.B."/>
            <person name="Tsai W.C."/>
            <person name="Van de Peer Y."/>
            <person name="Liu Z.J."/>
        </authorList>
    </citation>
    <scope>NUCLEOTIDE SEQUENCE [LARGE SCALE GENOMIC DNA]</scope>
    <source>
        <strain evidence="15">cv. Shenzhen</strain>
        <tissue evidence="14">Stem</tissue>
    </source>
</reference>
<organism evidence="14 15">
    <name type="scientific">Apostasia shenzhenica</name>
    <dbReference type="NCBI Taxonomy" id="1088818"/>
    <lineage>
        <taxon>Eukaryota</taxon>
        <taxon>Viridiplantae</taxon>
        <taxon>Streptophyta</taxon>
        <taxon>Embryophyta</taxon>
        <taxon>Tracheophyta</taxon>
        <taxon>Spermatophyta</taxon>
        <taxon>Magnoliopsida</taxon>
        <taxon>Liliopsida</taxon>
        <taxon>Asparagales</taxon>
        <taxon>Orchidaceae</taxon>
        <taxon>Apostasioideae</taxon>
        <taxon>Apostasia</taxon>
    </lineage>
</organism>
<dbReference type="Gene3D" id="2.30.280.10">
    <property type="entry name" value="SRA-YDG"/>
    <property type="match status" value="1"/>
</dbReference>
<dbReference type="PANTHER" id="PTHR45660">
    <property type="entry name" value="HISTONE-LYSINE N-METHYLTRANSFERASE SETMAR"/>
    <property type="match status" value="1"/>
</dbReference>
<proteinExistence type="predicted"/>
<accession>A0A2H9ZS66</accession>
<dbReference type="GO" id="GO:0032259">
    <property type="term" value="P:methylation"/>
    <property type="evidence" value="ECO:0007669"/>
    <property type="project" value="UniProtKB-KW"/>
</dbReference>
<evidence type="ECO:0000256" key="9">
    <source>
        <dbReference type="SAM" id="MobiDB-lite"/>
    </source>
</evidence>
<evidence type="ECO:0000256" key="4">
    <source>
        <dbReference type="ARBA" id="ARBA00022679"/>
    </source>
</evidence>
<dbReference type="Pfam" id="PF05033">
    <property type="entry name" value="Pre-SET"/>
    <property type="match status" value="1"/>
</dbReference>
<dbReference type="InterPro" id="IPR003105">
    <property type="entry name" value="SRA_YDG"/>
</dbReference>
<comment type="subcellular location">
    <subcellularLocation>
        <location evidence="1">Chromosome</location>
    </subcellularLocation>
    <subcellularLocation>
        <location evidence="8">Nucleus</location>
    </subcellularLocation>
</comment>
<dbReference type="PANTHER" id="PTHR45660:SF46">
    <property type="entry name" value="HISTONE-LYSINE N-METHYLTRANSFERASE, H3 LYSINE-9 SPECIFIC SUVH6"/>
    <property type="match status" value="1"/>
</dbReference>
<evidence type="ECO:0000256" key="6">
    <source>
        <dbReference type="ARBA" id="ARBA00022853"/>
    </source>
</evidence>
<dbReference type="AlphaFoldDB" id="A0A2H9ZS66"/>
<evidence type="ECO:0000256" key="7">
    <source>
        <dbReference type="ARBA" id="ARBA00023242"/>
    </source>
</evidence>
<dbReference type="PROSITE" id="PS50867">
    <property type="entry name" value="PRE_SET"/>
    <property type="match status" value="1"/>
</dbReference>
<dbReference type="Gene3D" id="2.170.270.10">
    <property type="entry name" value="SET domain"/>
    <property type="match status" value="1"/>
</dbReference>
<dbReference type="SMART" id="SM00468">
    <property type="entry name" value="PreSET"/>
    <property type="match status" value="1"/>
</dbReference>
<dbReference type="PROSITE" id="PS51575">
    <property type="entry name" value="SAM_MT43_SUVAR39_2"/>
    <property type="match status" value="1"/>
</dbReference>
<keyword evidence="3 14" id="KW-0489">Methyltransferase</keyword>
<feature type="domain" description="Pre-SET" evidence="11">
    <location>
        <begin position="535"/>
        <end position="595"/>
    </location>
</feature>
<dbReference type="InterPro" id="IPR007728">
    <property type="entry name" value="Pre-SET_dom"/>
</dbReference>
<dbReference type="InterPro" id="IPR051357">
    <property type="entry name" value="H3K9_HMTase_SUVAR3-9"/>
</dbReference>
<dbReference type="GO" id="GO:0003690">
    <property type="term" value="F:double-stranded DNA binding"/>
    <property type="evidence" value="ECO:0007669"/>
    <property type="project" value="TreeGrafter"/>
</dbReference>
<feature type="region of interest" description="Disordered" evidence="9">
    <location>
        <begin position="51"/>
        <end position="81"/>
    </location>
</feature>
<dbReference type="GO" id="GO:0008270">
    <property type="term" value="F:zinc ion binding"/>
    <property type="evidence" value="ECO:0007669"/>
    <property type="project" value="InterPro"/>
</dbReference>
<feature type="compositionally biased region" description="Polar residues" evidence="9">
    <location>
        <begin position="59"/>
        <end position="73"/>
    </location>
</feature>
<sequence length="770" mass="85885">MGESICRPSDPISTRIARPHSTLFYERRSAALSSAKEAKLARLSCSAAEEETEGVRVSSMGTQASPASDSTCLDVSGGDLGKAKRLNGVEPRYYLRRTRWRSASNDSSSLVLSSSNDACILNEPRRNPSPSVSPKNSSNNRANSHDMKKLEADGPVELIETGPNLKLEDSVLSAESSTWQTMAPSAPQNSDSHCVKEAEIDMNENNRRTRKPETAIASSKAKLRKKDEAEIETESTGDNKEGASCGRGKNGFNPCVQEVVSRKKVKWALHLFHLFHNRLLHEAELKPKVSSRRSRFDLMALKLFKECSLELNFDDISLGSVPGVEVGDEFKLRVELCMLGLHRQLQAGIDFFKQDSRLLARSLISCGSSRYYHSSKNPNVLIYSGSGSSKEDQKLEYGNLALKNSIHAQNPIRVIRGFEESQISNSQSSKGRKSIRYIYDGLYLAEKYWRKKNGNDCYIFVFQLRRKPEQPKLEIGKVEGRPSRALSDICVDDISQGKEKIPIYVVNTIDDETPRPFTYTKEMVFPSTYRPTPLEGCSCFGGCSDSIDCVCAVKNGGELPFNNHGAIVEAKPLVFECGDFCNCPPSCHNRVSQHGIKFPLEVFKTETMGWGVRSLAPIPSGSFVCEYVGELLRDEEAQERNNDEYLFSIGNNYYDEALWEGLKTSIPELQKKTPEADDEVSYVVDASVFGNAARFINHSCTPNLYAQNLLHDNCNKSTPHIMLFASEDIPPLQELTYHYNYTIGQVHDSDGNIKQKVCYCGSVECTGRLY</sequence>
<gene>
    <name evidence="14" type="primary">SUVH6</name>
    <name evidence="14" type="ORF">AXF42_Ash015421</name>
</gene>
<feature type="region of interest" description="Disordered" evidence="9">
    <location>
        <begin position="207"/>
        <end position="245"/>
    </location>
</feature>
<evidence type="ECO:0000256" key="2">
    <source>
        <dbReference type="ARBA" id="ARBA00022454"/>
    </source>
</evidence>
<evidence type="ECO:0000256" key="8">
    <source>
        <dbReference type="PROSITE-ProRule" id="PRU00358"/>
    </source>
</evidence>
<protein>
    <submittedName>
        <fullName evidence="14">Histone-lysine N-methyltransferase, H3 lysine-9 specific SUVH6</fullName>
        <ecNumber evidence="14">2.1.1.43</ecNumber>
    </submittedName>
</protein>
<keyword evidence="7 8" id="KW-0539">Nucleus</keyword>
<dbReference type="InterPro" id="IPR015947">
    <property type="entry name" value="PUA-like_sf"/>
</dbReference>
<dbReference type="SUPFAM" id="SSF82199">
    <property type="entry name" value="SET domain"/>
    <property type="match status" value="1"/>
</dbReference>
<dbReference type="STRING" id="1088818.A0A2H9ZS66"/>
<keyword evidence="2" id="KW-0158">Chromosome</keyword>
<dbReference type="GO" id="GO:0005694">
    <property type="term" value="C:chromosome"/>
    <property type="evidence" value="ECO:0007669"/>
    <property type="project" value="UniProtKB-SubCell"/>
</dbReference>
<dbReference type="PROSITE" id="PS51015">
    <property type="entry name" value="YDG"/>
    <property type="match status" value="1"/>
</dbReference>
<dbReference type="GO" id="GO:0042054">
    <property type="term" value="F:histone methyltransferase activity"/>
    <property type="evidence" value="ECO:0007669"/>
    <property type="project" value="InterPro"/>
</dbReference>
<dbReference type="GO" id="GO:0005634">
    <property type="term" value="C:nucleus"/>
    <property type="evidence" value="ECO:0007669"/>
    <property type="project" value="UniProtKB-SubCell"/>
</dbReference>
<dbReference type="EC" id="2.1.1.43" evidence="14"/>
<feature type="compositionally biased region" description="Low complexity" evidence="9">
    <location>
        <begin position="128"/>
        <end position="141"/>
    </location>
</feature>
<feature type="domain" description="SET" evidence="10">
    <location>
        <begin position="598"/>
        <end position="740"/>
    </location>
</feature>
<dbReference type="SMART" id="SM00508">
    <property type="entry name" value="PostSET"/>
    <property type="match status" value="1"/>
</dbReference>
<evidence type="ECO:0000256" key="3">
    <source>
        <dbReference type="ARBA" id="ARBA00022603"/>
    </source>
</evidence>
<keyword evidence="6" id="KW-0156">Chromatin regulator</keyword>
<dbReference type="InterPro" id="IPR003616">
    <property type="entry name" value="Post-SET_dom"/>
</dbReference>
<evidence type="ECO:0000259" key="12">
    <source>
        <dbReference type="PROSITE" id="PS50868"/>
    </source>
</evidence>
<keyword evidence="5" id="KW-0949">S-adenosyl-L-methionine</keyword>
<dbReference type="InterPro" id="IPR046341">
    <property type="entry name" value="SET_dom_sf"/>
</dbReference>
<dbReference type="SMART" id="SM00466">
    <property type="entry name" value="SRA"/>
    <property type="match status" value="1"/>
</dbReference>